<dbReference type="Gene3D" id="3.40.50.720">
    <property type="entry name" value="NAD(P)-binding Rossmann-like Domain"/>
    <property type="match status" value="1"/>
</dbReference>
<dbReference type="RefSeq" id="WP_021234772.1">
    <property type="nucleotide sequence ID" value="NZ_ATHL01000090.1"/>
</dbReference>
<dbReference type="GO" id="GO:0050661">
    <property type="term" value="F:NADP binding"/>
    <property type="evidence" value="ECO:0007669"/>
    <property type="project" value="InterPro"/>
</dbReference>
<evidence type="ECO:0000259" key="2">
    <source>
        <dbReference type="Pfam" id="PF09130"/>
    </source>
</evidence>
<comment type="caution">
    <text evidence="3">The sequence shown here is derived from an EMBL/GenBank/DDBJ whole genome shotgun (WGS) entry which is preliminary data.</text>
</comment>
<dbReference type="InterPro" id="IPR036291">
    <property type="entry name" value="NAD(P)-bd_dom_sf"/>
</dbReference>
<feature type="domain" description="6-phosphogluconate dehydrogenase NADP-binding" evidence="1">
    <location>
        <begin position="4"/>
        <end position="145"/>
    </location>
</feature>
<accession>T0HA58</accession>
<keyword evidence="4" id="KW-1185">Reference proteome</keyword>
<dbReference type="PATRIC" id="fig|1096930.3.peg.2936"/>
<organism evidence="3 4">
    <name type="scientific">Novosphingobium lindaniclasticum LE124</name>
    <dbReference type="NCBI Taxonomy" id="1096930"/>
    <lineage>
        <taxon>Bacteria</taxon>
        <taxon>Pseudomonadati</taxon>
        <taxon>Pseudomonadota</taxon>
        <taxon>Alphaproteobacteria</taxon>
        <taxon>Sphingomonadales</taxon>
        <taxon>Sphingomonadaceae</taxon>
        <taxon>Novosphingobium</taxon>
    </lineage>
</organism>
<dbReference type="InterPro" id="IPR008927">
    <property type="entry name" value="6-PGluconate_DH-like_C_sf"/>
</dbReference>
<dbReference type="SUPFAM" id="SSF51735">
    <property type="entry name" value="NAD(P)-binding Rossmann-fold domains"/>
    <property type="match status" value="1"/>
</dbReference>
<dbReference type="AlphaFoldDB" id="T0HA58"/>
<proteinExistence type="predicted"/>
<dbReference type="eggNOG" id="COG2084">
    <property type="taxonomic scope" value="Bacteria"/>
</dbReference>
<sequence>MNRSIALIGFGEAGSTFAGAGDWAGQARAFDVLPERREVMAELGITACDSVEQALSGAALVLSLVTADAAPKVAQAVAPVLGEGALFCDMNSVAPGTKRAAAKAIATGKGRYVDVAVLAPVNPARMKVPLLVSGPDAAEAHTALEAVGFANVRTVGADVGRASAIKLVRSVMVKGLEALTAEMMMAAHAEGVGDEVLASLDASEKTIPWTSRADYNLDRMLVHGRRRAAEMDEAAEMLRSLGIPPLMTENTVAWQQALGELGIAPPPEGLEAKLAAIVKAVGAAGVLKGEN</sequence>
<evidence type="ECO:0000259" key="1">
    <source>
        <dbReference type="Pfam" id="PF03446"/>
    </source>
</evidence>
<feature type="domain" description="Phosphogluconate dehydrogenase NAD-binding putative C-terminal" evidence="2">
    <location>
        <begin position="187"/>
        <end position="257"/>
    </location>
</feature>
<dbReference type="InterPro" id="IPR015814">
    <property type="entry name" value="Pgluconate_DH_NAD-bd_C"/>
</dbReference>
<dbReference type="EMBL" id="ATHL01000090">
    <property type="protein sequence ID" value="EQB13216.1"/>
    <property type="molecule type" value="Genomic_DNA"/>
</dbReference>
<evidence type="ECO:0008006" key="5">
    <source>
        <dbReference type="Google" id="ProtNLM"/>
    </source>
</evidence>
<name>T0HA58_9SPHN</name>
<dbReference type="Pfam" id="PF09130">
    <property type="entry name" value="DUF1932"/>
    <property type="match status" value="1"/>
</dbReference>
<protein>
    <recommendedName>
        <fullName evidence="5">6-phosphogluconate dehydrogenase</fullName>
    </recommendedName>
</protein>
<dbReference type="Proteomes" id="UP000015527">
    <property type="component" value="Unassembled WGS sequence"/>
</dbReference>
<reference evidence="3 4" key="1">
    <citation type="journal article" date="2013" name="Genome Announc.">
        <title>Genome Sequence of Novosphingobium lindaniclasticum LE124T, Isolated from a Hexachlorocyclohexane Dumpsite.</title>
        <authorList>
            <person name="Saxena A."/>
            <person name="Nayyar N."/>
            <person name="Sangwan N."/>
            <person name="Kumari R."/>
            <person name="Khurana J.P."/>
            <person name="Lal R."/>
        </authorList>
    </citation>
    <scope>NUCLEOTIDE SEQUENCE [LARGE SCALE GENOMIC DNA]</scope>
    <source>
        <strain evidence="3 4">LE124</strain>
    </source>
</reference>
<gene>
    <name evidence="3" type="ORF">L284_14740</name>
</gene>
<dbReference type="OrthoDB" id="4333at2"/>
<evidence type="ECO:0000313" key="4">
    <source>
        <dbReference type="Proteomes" id="UP000015527"/>
    </source>
</evidence>
<dbReference type="Pfam" id="PF03446">
    <property type="entry name" value="NAD_binding_2"/>
    <property type="match status" value="1"/>
</dbReference>
<dbReference type="InterPro" id="IPR013328">
    <property type="entry name" value="6PGD_dom2"/>
</dbReference>
<dbReference type="SUPFAM" id="SSF48179">
    <property type="entry name" value="6-phosphogluconate dehydrogenase C-terminal domain-like"/>
    <property type="match status" value="1"/>
</dbReference>
<dbReference type="InterPro" id="IPR006115">
    <property type="entry name" value="6PGDH_NADP-bd"/>
</dbReference>
<evidence type="ECO:0000313" key="3">
    <source>
        <dbReference type="EMBL" id="EQB13216.1"/>
    </source>
</evidence>
<dbReference type="Gene3D" id="1.10.1040.10">
    <property type="entry name" value="N-(1-d-carboxylethyl)-l-norvaline Dehydrogenase, domain 2"/>
    <property type="match status" value="1"/>
</dbReference>